<gene>
    <name evidence="3" type="primary">gcvH</name>
    <name evidence="6" type="ORF">SAMN04487818_106478</name>
</gene>
<organism evidence="6 7">
    <name type="scientific">Actinokineospora terrae</name>
    <dbReference type="NCBI Taxonomy" id="155974"/>
    <lineage>
        <taxon>Bacteria</taxon>
        <taxon>Bacillati</taxon>
        <taxon>Actinomycetota</taxon>
        <taxon>Actinomycetes</taxon>
        <taxon>Pseudonocardiales</taxon>
        <taxon>Pseudonocardiaceae</taxon>
        <taxon>Actinokineospora</taxon>
    </lineage>
</organism>
<feature type="modified residue" description="N6-lipoyllysine" evidence="3 4">
    <location>
        <position position="64"/>
    </location>
</feature>
<dbReference type="InterPro" id="IPR000089">
    <property type="entry name" value="Biotin_lipoyl"/>
</dbReference>
<dbReference type="HAMAP" id="MF_00272">
    <property type="entry name" value="GcvH"/>
    <property type="match status" value="1"/>
</dbReference>
<evidence type="ECO:0000259" key="5">
    <source>
        <dbReference type="PROSITE" id="PS50968"/>
    </source>
</evidence>
<dbReference type="CDD" id="cd06848">
    <property type="entry name" value="GCS_H"/>
    <property type="match status" value="1"/>
</dbReference>
<dbReference type="NCBIfam" id="NF002270">
    <property type="entry name" value="PRK01202.1"/>
    <property type="match status" value="1"/>
</dbReference>
<comment type="cofactor">
    <cofactor evidence="3">
        <name>(R)-lipoate</name>
        <dbReference type="ChEBI" id="CHEBI:83088"/>
    </cofactor>
    <text evidence="3">Binds 1 lipoyl cofactor covalently.</text>
</comment>
<comment type="function">
    <text evidence="3">The glycine cleavage system catalyzes the degradation of glycine. The H protein shuttles the methylamine group of glycine from the P protein to the T protein.</text>
</comment>
<evidence type="ECO:0000313" key="6">
    <source>
        <dbReference type="EMBL" id="SES00700.1"/>
    </source>
</evidence>
<protein>
    <recommendedName>
        <fullName evidence="3">Glycine cleavage system H protein</fullName>
    </recommendedName>
</protein>
<dbReference type="GO" id="GO:0019464">
    <property type="term" value="P:glycine decarboxylation via glycine cleavage system"/>
    <property type="evidence" value="ECO:0007669"/>
    <property type="project" value="UniProtKB-UniRule"/>
</dbReference>
<dbReference type="PROSITE" id="PS00189">
    <property type="entry name" value="LIPOYL"/>
    <property type="match status" value="1"/>
</dbReference>
<dbReference type="PROSITE" id="PS50968">
    <property type="entry name" value="BIOTINYL_LIPOYL"/>
    <property type="match status" value="1"/>
</dbReference>
<evidence type="ECO:0000256" key="2">
    <source>
        <dbReference type="ARBA" id="ARBA00022823"/>
    </source>
</evidence>
<comment type="similarity">
    <text evidence="1 3">Belongs to the GcvH family.</text>
</comment>
<evidence type="ECO:0000256" key="4">
    <source>
        <dbReference type="PIRSR" id="PIRSR617453-50"/>
    </source>
</evidence>
<dbReference type="NCBIfam" id="TIGR00527">
    <property type="entry name" value="gcvH"/>
    <property type="match status" value="1"/>
</dbReference>
<feature type="domain" description="Lipoyl-binding" evidence="5">
    <location>
        <begin position="23"/>
        <end position="105"/>
    </location>
</feature>
<dbReference type="InterPro" id="IPR002930">
    <property type="entry name" value="GCV_H"/>
</dbReference>
<reference evidence="7" key="1">
    <citation type="submission" date="2016-10" db="EMBL/GenBank/DDBJ databases">
        <authorList>
            <person name="Varghese N."/>
            <person name="Submissions S."/>
        </authorList>
    </citation>
    <scope>NUCLEOTIDE SEQUENCE [LARGE SCALE GENOMIC DNA]</scope>
    <source>
        <strain evidence="7">DSM 44260</strain>
    </source>
</reference>
<comment type="subunit">
    <text evidence="3">The glycine cleavage system is composed of four proteins: P, T, L and H.</text>
</comment>
<sequence length="127" mass="13425">MSNPENLGYTTDHEWVDLGDPAAATVGVTKYAADALGDVVYVQLPEVGATLTTGEACGEIESTKSVSDLFAPADGVVVEINEAVVDTPELVNTDPFGDGWLFRVRVRVDGEPELLDAAAYAEHTKEG</sequence>
<dbReference type="PANTHER" id="PTHR11715:SF3">
    <property type="entry name" value="GLYCINE CLEAVAGE SYSTEM H PROTEIN-RELATED"/>
    <property type="match status" value="1"/>
</dbReference>
<dbReference type="PANTHER" id="PTHR11715">
    <property type="entry name" value="GLYCINE CLEAVAGE SYSTEM H PROTEIN"/>
    <property type="match status" value="1"/>
</dbReference>
<dbReference type="GO" id="GO:0009249">
    <property type="term" value="P:protein lipoylation"/>
    <property type="evidence" value="ECO:0007669"/>
    <property type="project" value="TreeGrafter"/>
</dbReference>
<evidence type="ECO:0000256" key="1">
    <source>
        <dbReference type="ARBA" id="ARBA00009249"/>
    </source>
</evidence>
<dbReference type="Proteomes" id="UP000199051">
    <property type="component" value="Unassembled WGS sequence"/>
</dbReference>
<dbReference type="GO" id="GO:0005829">
    <property type="term" value="C:cytosol"/>
    <property type="evidence" value="ECO:0007669"/>
    <property type="project" value="TreeGrafter"/>
</dbReference>
<proteinExistence type="inferred from homology"/>
<dbReference type="AlphaFoldDB" id="A0A1H9TTM5"/>
<dbReference type="Pfam" id="PF01597">
    <property type="entry name" value="GCV_H"/>
    <property type="match status" value="1"/>
</dbReference>
<keyword evidence="7" id="KW-1185">Reference proteome</keyword>
<dbReference type="InterPro" id="IPR003016">
    <property type="entry name" value="2-oxoA_DH_lipoyl-BS"/>
</dbReference>
<keyword evidence="2 3" id="KW-0450">Lipoyl</keyword>
<dbReference type="STRING" id="155974.SAMN04487818_106478"/>
<name>A0A1H9TTM5_9PSEU</name>
<evidence type="ECO:0000313" key="7">
    <source>
        <dbReference type="Proteomes" id="UP000199051"/>
    </source>
</evidence>
<dbReference type="RefSeq" id="WP_092779010.1">
    <property type="nucleotide sequence ID" value="NZ_FOGI01000006.1"/>
</dbReference>
<dbReference type="GO" id="GO:0005960">
    <property type="term" value="C:glycine cleavage complex"/>
    <property type="evidence" value="ECO:0007669"/>
    <property type="project" value="InterPro"/>
</dbReference>
<evidence type="ECO:0000256" key="3">
    <source>
        <dbReference type="HAMAP-Rule" id="MF_00272"/>
    </source>
</evidence>
<accession>A0A1H9TTM5</accession>
<dbReference type="InterPro" id="IPR017453">
    <property type="entry name" value="GCV_H_sub"/>
</dbReference>
<dbReference type="InterPro" id="IPR033753">
    <property type="entry name" value="GCV_H/Fam206"/>
</dbReference>
<dbReference type="EMBL" id="FOGI01000006">
    <property type="protein sequence ID" value="SES00700.1"/>
    <property type="molecule type" value="Genomic_DNA"/>
</dbReference>
<dbReference type="InterPro" id="IPR011053">
    <property type="entry name" value="Single_hybrid_motif"/>
</dbReference>
<dbReference type="SUPFAM" id="SSF51230">
    <property type="entry name" value="Single hybrid motif"/>
    <property type="match status" value="1"/>
</dbReference>
<dbReference type="Gene3D" id="2.40.50.100">
    <property type="match status" value="1"/>
</dbReference>